<feature type="compositionally biased region" description="Basic and acidic residues" evidence="1">
    <location>
        <begin position="47"/>
        <end position="66"/>
    </location>
</feature>
<dbReference type="EMBL" id="BPLQ01004960">
    <property type="protein sequence ID" value="GIY11774.1"/>
    <property type="molecule type" value="Genomic_DNA"/>
</dbReference>
<evidence type="ECO:0000313" key="2">
    <source>
        <dbReference type="EMBL" id="GIY11774.1"/>
    </source>
</evidence>
<sequence length="154" mass="17730">MKKAQVMWKSRKKQYQKTEMASNDGFEPEFPTNSRLAFGLHRPPGIARDRSNHHGSSEDKEEVRDVYPERRAHAHRVLEGAERRRKRNTEMVLLPYGSHSEVLCILLAADAFVSATSTPDAFPFRCTASNLRARRFPTPRLPYLAIYRLAIIHV</sequence>
<proteinExistence type="predicted"/>
<keyword evidence="3" id="KW-1185">Reference proteome</keyword>
<evidence type="ECO:0000313" key="3">
    <source>
        <dbReference type="Proteomes" id="UP001054837"/>
    </source>
</evidence>
<feature type="compositionally biased region" description="Basic residues" evidence="1">
    <location>
        <begin position="1"/>
        <end position="15"/>
    </location>
</feature>
<evidence type="ECO:0000256" key="1">
    <source>
        <dbReference type="SAM" id="MobiDB-lite"/>
    </source>
</evidence>
<protein>
    <submittedName>
        <fullName evidence="2">Uncharacterized protein</fullName>
    </submittedName>
</protein>
<dbReference type="AlphaFoldDB" id="A0AAV4QSG7"/>
<feature type="region of interest" description="Disordered" evidence="1">
    <location>
        <begin position="1"/>
        <end position="66"/>
    </location>
</feature>
<reference evidence="2 3" key="1">
    <citation type="submission" date="2021-06" db="EMBL/GenBank/DDBJ databases">
        <title>Caerostris darwini draft genome.</title>
        <authorList>
            <person name="Kono N."/>
            <person name="Arakawa K."/>
        </authorList>
    </citation>
    <scope>NUCLEOTIDE SEQUENCE [LARGE SCALE GENOMIC DNA]</scope>
</reference>
<accession>A0AAV4QSG7</accession>
<gene>
    <name evidence="2" type="ORF">CDAR_312271</name>
</gene>
<dbReference type="Proteomes" id="UP001054837">
    <property type="component" value="Unassembled WGS sequence"/>
</dbReference>
<comment type="caution">
    <text evidence="2">The sequence shown here is derived from an EMBL/GenBank/DDBJ whole genome shotgun (WGS) entry which is preliminary data.</text>
</comment>
<organism evidence="2 3">
    <name type="scientific">Caerostris darwini</name>
    <dbReference type="NCBI Taxonomy" id="1538125"/>
    <lineage>
        <taxon>Eukaryota</taxon>
        <taxon>Metazoa</taxon>
        <taxon>Ecdysozoa</taxon>
        <taxon>Arthropoda</taxon>
        <taxon>Chelicerata</taxon>
        <taxon>Arachnida</taxon>
        <taxon>Araneae</taxon>
        <taxon>Araneomorphae</taxon>
        <taxon>Entelegynae</taxon>
        <taxon>Araneoidea</taxon>
        <taxon>Araneidae</taxon>
        <taxon>Caerostris</taxon>
    </lineage>
</organism>
<name>A0AAV4QSG7_9ARAC</name>